<organism evidence="1 2">
    <name type="scientific">Hartmannibacter diazotrophicus</name>
    <dbReference type="NCBI Taxonomy" id="1482074"/>
    <lineage>
        <taxon>Bacteria</taxon>
        <taxon>Pseudomonadati</taxon>
        <taxon>Pseudomonadota</taxon>
        <taxon>Alphaproteobacteria</taxon>
        <taxon>Hyphomicrobiales</taxon>
        <taxon>Pleomorphomonadaceae</taxon>
        <taxon>Hartmannibacter</taxon>
    </lineage>
</organism>
<dbReference type="Proteomes" id="UP000223606">
    <property type="component" value="Chromosome 1"/>
</dbReference>
<sequence length="95" mass="9753">MRHDRDSSRLKTLIPCAVRSRTSSSGATRCLRTETGALAFRRPTGGVHRAPGPYLGGGGGAGSGCAVLNLIGISATPGLSRFLIRAAGPSFTVSR</sequence>
<name>A0A2C9D9P9_9HYPH</name>
<protein>
    <submittedName>
        <fullName evidence="1">Uncharacterized protein</fullName>
    </submittedName>
</protein>
<evidence type="ECO:0000313" key="1">
    <source>
        <dbReference type="EMBL" id="SON57017.1"/>
    </source>
</evidence>
<dbReference type="AlphaFoldDB" id="A0A2C9D9P9"/>
<gene>
    <name evidence="1" type="ORF">HDIA_3476</name>
</gene>
<dbReference type="EMBL" id="LT960614">
    <property type="protein sequence ID" value="SON57017.1"/>
    <property type="molecule type" value="Genomic_DNA"/>
</dbReference>
<proteinExistence type="predicted"/>
<dbReference type="KEGG" id="hdi:HDIA_3476"/>
<keyword evidence="2" id="KW-1185">Reference proteome</keyword>
<evidence type="ECO:0000313" key="2">
    <source>
        <dbReference type="Proteomes" id="UP000223606"/>
    </source>
</evidence>
<reference evidence="2" key="1">
    <citation type="submission" date="2017-09" db="EMBL/GenBank/DDBJ databases">
        <title>Genome sequence of Nannocystis excedens DSM 71.</title>
        <authorList>
            <person name="Blom J."/>
        </authorList>
    </citation>
    <scope>NUCLEOTIDE SEQUENCE [LARGE SCALE GENOMIC DNA]</scope>
    <source>
        <strain evidence="2">type strain: E19</strain>
    </source>
</reference>
<accession>A0A2C9D9P9</accession>